<evidence type="ECO:0000256" key="1">
    <source>
        <dbReference type="ARBA" id="ARBA00023121"/>
    </source>
</evidence>
<dbReference type="EMBL" id="JFDP01000047">
    <property type="protein sequence ID" value="KEZ23280.1"/>
    <property type="molecule type" value="Genomic_DNA"/>
</dbReference>
<dbReference type="Pfam" id="PF02645">
    <property type="entry name" value="DegV"/>
    <property type="match status" value="1"/>
</dbReference>
<keyword evidence="3" id="KW-1185">Reference proteome</keyword>
<keyword evidence="1" id="KW-0446">Lipid-binding</keyword>
<dbReference type="Gene3D" id="3.30.1180.10">
    <property type="match status" value="1"/>
</dbReference>
<dbReference type="AlphaFoldDB" id="A0A084EZ88"/>
<dbReference type="Proteomes" id="UP000028537">
    <property type="component" value="Unassembled WGS sequence"/>
</dbReference>
<comment type="caution">
    <text evidence="2">The sequence shown here is derived from an EMBL/GenBank/DDBJ whole genome shotgun (WGS) entry which is preliminary data.</text>
</comment>
<gene>
    <name evidence="2" type="ORF">UDIV_3660</name>
</gene>
<evidence type="ECO:0000313" key="3">
    <source>
        <dbReference type="Proteomes" id="UP000028537"/>
    </source>
</evidence>
<dbReference type="InterPro" id="IPR003797">
    <property type="entry name" value="DegV"/>
</dbReference>
<dbReference type="PANTHER" id="PTHR33434">
    <property type="entry name" value="DEGV DOMAIN-CONTAINING PROTEIN DR_1986-RELATED"/>
    <property type="match status" value="1"/>
</dbReference>
<accession>A0A084EZ88</accession>
<dbReference type="PANTHER" id="PTHR33434:SF2">
    <property type="entry name" value="FATTY ACID-BINDING PROTEIN TM_1468"/>
    <property type="match status" value="1"/>
</dbReference>
<protein>
    <recommendedName>
        <fullName evidence="4">DegV family protein</fullName>
    </recommendedName>
</protein>
<dbReference type="RefSeq" id="WP_038102645.1">
    <property type="nucleotide sequence ID" value="NZ_JFDP01000047.1"/>
</dbReference>
<dbReference type="GO" id="GO:0008289">
    <property type="term" value="F:lipid binding"/>
    <property type="evidence" value="ECO:0007669"/>
    <property type="project" value="UniProtKB-KW"/>
</dbReference>
<dbReference type="NCBIfam" id="TIGR00762">
    <property type="entry name" value="DegV"/>
    <property type="match status" value="1"/>
</dbReference>
<proteinExistence type="predicted"/>
<dbReference type="OrthoDB" id="384457at2"/>
<dbReference type="InterPro" id="IPR050270">
    <property type="entry name" value="DegV_domain_contain"/>
</dbReference>
<dbReference type="SUPFAM" id="SSF82549">
    <property type="entry name" value="DAK1/DegV-like"/>
    <property type="match status" value="1"/>
</dbReference>
<name>A0A084EZ88_9BACT</name>
<organism evidence="2 3">
    <name type="scientific">Ureaplasma diversum NCTC 246</name>
    <dbReference type="NCBI Taxonomy" id="1188241"/>
    <lineage>
        <taxon>Bacteria</taxon>
        <taxon>Bacillati</taxon>
        <taxon>Mycoplasmatota</taxon>
        <taxon>Mycoplasmoidales</taxon>
        <taxon>Mycoplasmoidaceae</taxon>
        <taxon>Ureaplasma</taxon>
    </lineage>
</organism>
<dbReference type="PROSITE" id="PS51482">
    <property type="entry name" value="DEGV"/>
    <property type="match status" value="1"/>
</dbReference>
<dbReference type="InterPro" id="IPR043168">
    <property type="entry name" value="DegV_C"/>
</dbReference>
<reference evidence="2 3" key="1">
    <citation type="submission" date="2014-02" db="EMBL/GenBank/DDBJ databases">
        <title>Genome sequence of Ureaplasma diversum strain 246.</title>
        <authorList>
            <person name="Sirand-Pugnet P."/>
            <person name="Breton M."/>
            <person name="Dordet-Frisoni E."/>
            <person name="Baranowski E."/>
            <person name="Barre A."/>
            <person name="Couture C."/>
            <person name="Dupuy V."/>
            <person name="Gaurivaud P."/>
            <person name="Jacob D."/>
            <person name="Lemaitre C."/>
            <person name="Manso-Silvan L."/>
            <person name="Nikolski M."/>
            <person name="Nouvel L.-X."/>
            <person name="Poumarat F."/>
            <person name="Tardy F."/>
            <person name="Thebault P."/>
            <person name="Theil S."/>
            <person name="Citti C."/>
            <person name="Thiaucourt F."/>
            <person name="Blanchard A."/>
        </authorList>
    </citation>
    <scope>NUCLEOTIDE SEQUENCE [LARGE SCALE GENOMIC DNA]</scope>
    <source>
        <strain evidence="2 3">NCTC 246</strain>
    </source>
</reference>
<sequence>MKTAILIDTGANVLENKHENVYWIPISLLITKDNKEIDCEDVKDVSQQQLHDLMINKTPIKTSLPPPGKVISYIENLFESYDRVIVLTLSSGISSYFKSLDLIKNEFKDKNLVCIDSRSVSMGILWIVDQLNELLKTNPMISDSELESFVAELTKRIVGGVIVSDLNQLIAGGRIKRFKAAIAKMLKLKLIIRWNGELEFMDKTSSLNTAIDKLLDIINDANQYKTKGIERITILTDFTEETQINELRSTIEQKTNSKVAISYLPGCIYAHVGPKNFAILIEAKA</sequence>
<evidence type="ECO:0008006" key="4">
    <source>
        <dbReference type="Google" id="ProtNLM"/>
    </source>
</evidence>
<evidence type="ECO:0000313" key="2">
    <source>
        <dbReference type="EMBL" id="KEZ23280.1"/>
    </source>
</evidence>
<dbReference type="Gene3D" id="3.40.50.10170">
    <property type="match status" value="1"/>
</dbReference>
<dbReference type="eggNOG" id="COG1307">
    <property type="taxonomic scope" value="Bacteria"/>
</dbReference>